<dbReference type="InterPro" id="IPR048333">
    <property type="entry name" value="HA2_WH"/>
</dbReference>
<dbReference type="FunFam" id="3.40.50.300:FF:000725">
    <property type="entry name" value="probable ATP-dependent RNA helicase DHX34"/>
    <property type="match status" value="1"/>
</dbReference>
<sequence>LPAPVMEKGRRSRRAERDRSPSQHDQDWDWDCPATRRRLEQLLFGDPSGAPTAPLPEIRDFWAFFERFRRFQSRQTPRKTPGDRVEPSPSSTSNLQLPPCYDPRYRINLALAEEEEEEGGRRRRHRGDTPGIPRNLPWELRAAFLHFHHFLQRQSFAKLVKLQRERAALPISQYRERLLQAVAQHQVVVVAGDTGCGKSTQVPQYLLGAGYSHVACSQPRRIACLSLAKRVAFESLNQYGDQVGYQIRFESSRSPATRILFLTEGLLLRQAQRDPALPGYRVLVADEVHERHLHGDVLLGVLRRLLPARPDLKLILMSATINISLFSQYFGGAPVLQVPGRIFPISVIYQPIEKEEAPMGGKWGKPERLDPLPYLRVLQAIDHRYPPEERGDLLVFLSGVAEIGAVLEAAQVYAAQTQRWIVLPLHSTLSVAQQDKVFDLPPPGVRKCILSTNVAETSVTIDGVRFVLDSGKVKEMSYDPQGKVQRLQEFWISRASAEQRKGRAGRTGPGVCYRLYAQSDYEAFAPYPVPEIRRVALDSLVLQLKSMGLGDPRTFPFLEPPPHCSLETAVRYLMEQGALDEAEELTPIGNLLAQLPVDVVIGKVLILGSLFGLAGPSLTVAAALSVPSPILRSAQPNPDHVSARGPLLSPHGDPLTLLNIFNHWLQQVKSERGGSSRRWCRRRGLEEHRLYEAANLRRQFQELLRDHHLLEEATPQASDRQSRQRRHRERRELSRLCRSHAEGQARRRKVLRMQDGSHLSNSEEEEEGADTREKGEPSVDIQDVKFKLRHDVDELQASSSSILSSSQLSLFKLVLCRGLYPQLAIPDHLNRGRKDSEQIFHTRTKQGVVLHPTSVFAANPELLHVKEGPERGGNKESMEGLSSHHQLLAFVSLLETTKPYLVNCVRVPALQVLLLFSRSLDTSADCARLVADGWLEITIPDPDSALRLLSKALQLRDSWEKLLHQLLEGHGDEEEEEEDSPRQPSPRDVSVLTRGLLDFLRLEILHRLRPLTALEQQNLYVGPQTVVASPSLPGLFQDLEMKPDEVKGGHRVTPFLTYNCLASDTDLYSDCLRSFWTCPHCHLHMPFTPMERLCHQNACQPPEAPQEEAPEVSSQSSSSLHRSYHCDLCQRDFSFTPTEILRHKKQHQ</sequence>
<keyword evidence="3 8" id="KW-0347">Helicase</keyword>
<dbReference type="InterPro" id="IPR056382">
    <property type="entry name" value="DHX34_Znf-C2H2"/>
</dbReference>
<dbReference type="EMBL" id="VYZU01022636">
    <property type="protein sequence ID" value="NXY83494.1"/>
    <property type="molecule type" value="Genomic_DNA"/>
</dbReference>
<dbReference type="Pfam" id="PF00270">
    <property type="entry name" value="DEAD"/>
    <property type="match status" value="1"/>
</dbReference>
<dbReference type="GO" id="GO:0016787">
    <property type="term" value="F:hydrolase activity"/>
    <property type="evidence" value="ECO:0007669"/>
    <property type="project" value="UniProtKB-KW"/>
</dbReference>
<accession>A0A7L4N5Y5</accession>
<feature type="non-terminal residue" evidence="8">
    <location>
        <position position="1148"/>
    </location>
</feature>
<protein>
    <submittedName>
        <fullName evidence="8">DHX34 helicase</fullName>
    </submittedName>
</protein>
<dbReference type="GO" id="GO:0004386">
    <property type="term" value="F:helicase activity"/>
    <property type="evidence" value="ECO:0007669"/>
    <property type="project" value="UniProtKB-KW"/>
</dbReference>
<feature type="region of interest" description="Disordered" evidence="5">
    <location>
        <begin position="969"/>
        <end position="988"/>
    </location>
</feature>
<dbReference type="SMART" id="SM00490">
    <property type="entry name" value="HELICc"/>
    <property type="match status" value="1"/>
</dbReference>
<dbReference type="InterPro" id="IPR011545">
    <property type="entry name" value="DEAD/DEAH_box_helicase_dom"/>
</dbReference>
<evidence type="ECO:0000313" key="8">
    <source>
        <dbReference type="EMBL" id="NXY83494.1"/>
    </source>
</evidence>
<feature type="compositionally biased region" description="Basic and acidic residues" evidence="5">
    <location>
        <begin position="15"/>
        <end position="27"/>
    </location>
</feature>
<dbReference type="PROSITE" id="PS51192">
    <property type="entry name" value="HELICASE_ATP_BIND_1"/>
    <property type="match status" value="1"/>
</dbReference>
<dbReference type="PANTHER" id="PTHR18934">
    <property type="entry name" value="ATP-DEPENDENT RNA HELICASE"/>
    <property type="match status" value="1"/>
</dbReference>
<feature type="compositionally biased region" description="Basic and acidic residues" evidence="5">
    <location>
        <begin position="730"/>
        <end position="745"/>
    </location>
</feature>
<dbReference type="PANTHER" id="PTHR18934:SF221">
    <property type="entry name" value="ATP-DEPENDENT RNA HELICASE DHX34-RELATED"/>
    <property type="match status" value="1"/>
</dbReference>
<dbReference type="InterPro" id="IPR014001">
    <property type="entry name" value="Helicase_ATP-bd"/>
</dbReference>
<evidence type="ECO:0000256" key="1">
    <source>
        <dbReference type="ARBA" id="ARBA00022741"/>
    </source>
</evidence>
<reference evidence="8 9" key="1">
    <citation type="submission" date="2020-02" db="EMBL/GenBank/DDBJ databases">
        <title>Bird 10,000 Genomes (B10K) Project - Family phase.</title>
        <authorList>
            <person name="Zhang G."/>
        </authorList>
    </citation>
    <scope>NUCLEOTIDE SEQUENCE [LARGE SCALE GENOMIC DNA]</scope>
    <source>
        <strain evidence="8">B10K-DU-013-51</strain>
        <tissue evidence="8">Mixed tissue sample</tissue>
    </source>
</reference>
<dbReference type="SMART" id="SM00847">
    <property type="entry name" value="HA2"/>
    <property type="match status" value="1"/>
</dbReference>
<feature type="domain" description="Helicase C-terminal" evidence="7">
    <location>
        <begin position="380"/>
        <end position="548"/>
    </location>
</feature>
<dbReference type="AlphaFoldDB" id="A0A7L4N5Y5"/>
<dbReference type="Proteomes" id="UP000586704">
    <property type="component" value="Unassembled WGS sequence"/>
</dbReference>
<comment type="caution">
    <text evidence="8">The sequence shown here is derived from an EMBL/GenBank/DDBJ whole genome shotgun (WGS) entry which is preliminary data.</text>
</comment>
<feature type="compositionally biased region" description="Basic and acidic residues" evidence="5">
    <location>
        <begin position="769"/>
        <end position="779"/>
    </location>
</feature>
<dbReference type="SUPFAM" id="SSF52540">
    <property type="entry name" value="P-loop containing nucleoside triphosphate hydrolases"/>
    <property type="match status" value="1"/>
</dbReference>
<keyword evidence="1" id="KW-0547">Nucleotide-binding</keyword>
<dbReference type="Gene3D" id="3.40.50.300">
    <property type="entry name" value="P-loop containing nucleotide triphosphate hydrolases"/>
    <property type="match status" value="2"/>
</dbReference>
<keyword evidence="9" id="KW-1185">Reference proteome</keyword>
<gene>
    <name evidence="8" type="primary">Dhx34</name>
    <name evidence="8" type="ORF">CEYCYA_R11972</name>
</gene>
<dbReference type="Pfam" id="PF07717">
    <property type="entry name" value="OB_NTP_bind"/>
    <property type="match status" value="1"/>
</dbReference>
<proteinExistence type="predicted"/>
<evidence type="ECO:0000313" key="9">
    <source>
        <dbReference type="Proteomes" id="UP000586704"/>
    </source>
</evidence>
<dbReference type="InterPro" id="IPR011709">
    <property type="entry name" value="DEAD-box_helicase_OB_fold"/>
</dbReference>
<feature type="non-terminal residue" evidence="8">
    <location>
        <position position="1"/>
    </location>
</feature>
<name>A0A7L4N5Y5_9AVES</name>
<dbReference type="FunFam" id="3.40.50.300:FF:000540">
    <property type="entry name" value="probable ATP-dependent RNA helicase DHX34"/>
    <property type="match status" value="1"/>
</dbReference>
<dbReference type="Pfam" id="PF04408">
    <property type="entry name" value="WHD_HA2"/>
    <property type="match status" value="1"/>
</dbReference>
<evidence type="ECO:0000256" key="4">
    <source>
        <dbReference type="ARBA" id="ARBA00022840"/>
    </source>
</evidence>
<dbReference type="InterPro" id="IPR027417">
    <property type="entry name" value="P-loop_NTPase"/>
</dbReference>
<keyword evidence="4" id="KW-0067">ATP-binding</keyword>
<feature type="domain" description="Helicase ATP-binding" evidence="6">
    <location>
        <begin position="179"/>
        <end position="339"/>
    </location>
</feature>
<feature type="region of interest" description="Disordered" evidence="5">
    <location>
        <begin position="711"/>
        <end position="779"/>
    </location>
</feature>
<dbReference type="PROSITE" id="PS51194">
    <property type="entry name" value="HELICASE_CTER"/>
    <property type="match status" value="1"/>
</dbReference>
<dbReference type="CDD" id="cd18791">
    <property type="entry name" value="SF2_C_RHA"/>
    <property type="match status" value="1"/>
</dbReference>
<dbReference type="GO" id="GO:0003723">
    <property type="term" value="F:RNA binding"/>
    <property type="evidence" value="ECO:0007669"/>
    <property type="project" value="TreeGrafter"/>
</dbReference>
<evidence type="ECO:0000259" key="6">
    <source>
        <dbReference type="PROSITE" id="PS51192"/>
    </source>
</evidence>
<dbReference type="GO" id="GO:0005524">
    <property type="term" value="F:ATP binding"/>
    <property type="evidence" value="ECO:0007669"/>
    <property type="project" value="UniProtKB-KW"/>
</dbReference>
<dbReference type="Pfam" id="PF24485">
    <property type="entry name" value="zf-C2H2_DHX34"/>
    <property type="match status" value="1"/>
</dbReference>
<dbReference type="InterPro" id="IPR001650">
    <property type="entry name" value="Helicase_C-like"/>
</dbReference>
<evidence type="ECO:0000256" key="5">
    <source>
        <dbReference type="SAM" id="MobiDB-lite"/>
    </source>
</evidence>
<dbReference type="Gene3D" id="1.20.120.1080">
    <property type="match status" value="1"/>
</dbReference>
<dbReference type="OrthoDB" id="3363059at2759"/>
<feature type="region of interest" description="Disordered" evidence="5">
    <location>
        <begin position="73"/>
        <end position="97"/>
    </location>
</feature>
<organism evidence="8 9">
    <name type="scientific">Ceyx cyanopectus</name>
    <name type="common">Indigo-banded kingfisher</name>
    <dbReference type="NCBI Taxonomy" id="390723"/>
    <lineage>
        <taxon>Eukaryota</taxon>
        <taxon>Metazoa</taxon>
        <taxon>Chordata</taxon>
        <taxon>Craniata</taxon>
        <taxon>Vertebrata</taxon>
        <taxon>Euteleostomi</taxon>
        <taxon>Archelosauria</taxon>
        <taxon>Archosauria</taxon>
        <taxon>Dinosauria</taxon>
        <taxon>Saurischia</taxon>
        <taxon>Theropoda</taxon>
        <taxon>Coelurosauria</taxon>
        <taxon>Aves</taxon>
        <taxon>Neognathae</taxon>
        <taxon>Neoaves</taxon>
        <taxon>Telluraves</taxon>
        <taxon>Coraciimorphae</taxon>
        <taxon>Coraciiformes</taxon>
        <taxon>Alcedinidae</taxon>
        <taxon>Ceyx</taxon>
    </lineage>
</organism>
<dbReference type="InterPro" id="IPR007502">
    <property type="entry name" value="Helicase-assoc_dom"/>
</dbReference>
<dbReference type="Pfam" id="PF21010">
    <property type="entry name" value="HA2_C"/>
    <property type="match status" value="1"/>
</dbReference>
<feature type="region of interest" description="Disordered" evidence="5">
    <location>
        <begin position="1"/>
        <end position="32"/>
    </location>
</feature>
<keyword evidence="2" id="KW-0378">Hydrolase</keyword>
<evidence type="ECO:0000256" key="2">
    <source>
        <dbReference type="ARBA" id="ARBA00022801"/>
    </source>
</evidence>
<dbReference type="Pfam" id="PF00271">
    <property type="entry name" value="Helicase_C"/>
    <property type="match status" value="1"/>
</dbReference>
<evidence type="ECO:0000259" key="7">
    <source>
        <dbReference type="PROSITE" id="PS51194"/>
    </source>
</evidence>
<evidence type="ECO:0000256" key="3">
    <source>
        <dbReference type="ARBA" id="ARBA00022806"/>
    </source>
</evidence>
<dbReference type="SMART" id="SM00487">
    <property type="entry name" value="DEXDc"/>
    <property type="match status" value="1"/>
</dbReference>